<comment type="caution">
    <text evidence="2">The sequence shown here is derived from an EMBL/GenBank/DDBJ whole genome shotgun (WGS) entry which is preliminary data.</text>
</comment>
<dbReference type="InterPro" id="IPR053521">
    <property type="entry name" value="McjB-like"/>
</dbReference>
<evidence type="ECO:0000313" key="3">
    <source>
        <dbReference type="Proteomes" id="UP000290975"/>
    </source>
</evidence>
<name>A0A401J2Q8_SPHXE</name>
<sequence length="214" mass="24142">MAYRLRNGLHFCVSEGRTIFFDVPGDRYFALKPEWDSAFQKFSQDEKPVPELAELERARILIRCDGACAPIRPAAIERATRDICFKPSSPFVRYAMRCILCQLRAIVWLRLSSFEVIINRLGTRRPATTASRAEDFIALSQAFAATAPLRPRHRHCLSSSIAYVDMVRASGMAATLVMGVSAQPFSAHCWVQSGDTVLNDRLENIRPFQPIFCV</sequence>
<evidence type="ECO:0000259" key="1">
    <source>
        <dbReference type="Pfam" id="PF13471"/>
    </source>
</evidence>
<dbReference type="Pfam" id="PF13471">
    <property type="entry name" value="Transglut_core3"/>
    <property type="match status" value="1"/>
</dbReference>
<proteinExistence type="predicted"/>
<reference evidence="2 3" key="1">
    <citation type="submission" date="2014-12" db="EMBL/GenBank/DDBJ databases">
        <title>Whole genome sequencing of Sphingobium xenophagum OW59.</title>
        <authorList>
            <person name="Ohta Y."/>
            <person name="Nishi S."/>
            <person name="Hatada Y."/>
        </authorList>
    </citation>
    <scope>NUCLEOTIDE SEQUENCE [LARGE SCALE GENOMIC DNA]</scope>
    <source>
        <strain evidence="2 3">OW59</strain>
    </source>
</reference>
<dbReference type="NCBIfam" id="NF033537">
    <property type="entry name" value="lasso_biosyn_B2"/>
    <property type="match status" value="1"/>
</dbReference>
<dbReference type="InterPro" id="IPR032708">
    <property type="entry name" value="McjB_C"/>
</dbReference>
<organism evidence="2 3">
    <name type="scientific">Sphingobium xenophagum</name>
    <dbReference type="NCBI Taxonomy" id="121428"/>
    <lineage>
        <taxon>Bacteria</taxon>
        <taxon>Pseudomonadati</taxon>
        <taxon>Pseudomonadota</taxon>
        <taxon>Alphaproteobacteria</taxon>
        <taxon>Sphingomonadales</taxon>
        <taxon>Sphingomonadaceae</taxon>
        <taxon>Sphingobium</taxon>
    </lineage>
</organism>
<accession>A0A401J2Q8</accession>
<dbReference type="EMBL" id="BBQY01000008">
    <property type="protein sequence ID" value="GBH30932.1"/>
    <property type="molecule type" value="Genomic_DNA"/>
</dbReference>
<protein>
    <recommendedName>
        <fullName evidence="1">Microcin J25-processing protein McjB C-terminal domain-containing protein</fullName>
    </recommendedName>
</protein>
<dbReference type="AlphaFoldDB" id="A0A401J2Q8"/>
<gene>
    <name evidence="2" type="ORF">MBESOW_P2188</name>
</gene>
<feature type="domain" description="Microcin J25-processing protein McjB C-terminal" evidence="1">
    <location>
        <begin position="102"/>
        <end position="212"/>
    </location>
</feature>
<evidence type="ECO:0000313" key="2">
    <source>
        <dbReference type="EMBL" id="GBH30932.1"/>
    </source>
</evidence>
<keyword evidence="3" id="KW-1185">Reference proteome</keyword>
<dbReference type="Proteomes" id="UP000290975">
    <property type="component" value="Unassembled WGS sequence"/>
</dbReference>